<dbReference type="AlphaFoldDB" id="A0A6S6VWC9"/>
<dbReference type="InterPro" id="IPR050593">
    <property type="entry name" value="LovG"/>
</dbReference>
<dbReference type="GO" id="GO:0005737">
    <property type="term" value="C:cytoplasm"/>
    <property type="evidence" value="ECO:0007669"/>
    <property type="project" value="TreeGrafter"/>
</dbReference>
<dbReference type="GO" id="GO:0016787">
    <property type="term" value="F:hydrolase activity"/>
    <property type="evidence" value="ECO:0007669"/>
    <property type="project" value="UniProtKB-KW"/>
</dbReference>
<dbReference type="Proteomes" id="UP000472372">
    <property type="component" value="Chromosome 2"/>
</dbReference>
<dbReference type="InterPro" id="IPR005645">
    <property type="entry name" value="FSH-like_dom"/>
</dbReference>
<dbReference type="EMBL" id="HG992978">
    <property type="protein sequence ID" value="CAE7015222.1"/>
    <property type="molecule type" value="Genomic_DNA"/>
</dbReference>
<dbReference type="GO" id="GO:0044550">
    <property type="term" value="P:secondary metabolite biosynthetic process"/>
    <property type="evidence" value="ECO:0007669"/>
    <property type="project" value="TreeGrafter"/>
</dbReference>
<evidence type="ECO:0000313" key="5">
    <source>
        <dbReference type="Proteomes" id="UP000472372"/>
    </source>
</evidence>
<evidence type="ECO:0000259" key="3">
    <source>
        <dbReference type="Pfam" id="PF03959"/>
    </source>
</evidence>
<accession>A0A6S6VWC9</accession>
<evidence type="ECO:0000256" key="2">
    <source>
        <dbReference type="ARBA" id="ARBA00022801"/>
    </source>
</evidence>
<dbReference type="PANTHER" id="PTHR48070:SF3">
    <property type="entry name" value="ESTERASE DBAE-RELATED"/>
    <property type="match status" value="1"/>
</dbReference>
<evidence type="ECO:0000313" key="4">
    <source>
        <dbReference type="EMBL" id="CAE7015222.1"/>
    </source>
</evidence>
<evidence type="ECO:0000256" key="1">
    <source>
        <dbReference type="ARBA" id="ARBA00005863"/>
    </source>
</evidence>
<dbReference type="Pfam" id="PF03959">
    <property type="entry name" value="FSH1"/>
    <property type="match status" value="1"/>
</dbReference>
<organism evidence="4 5">
    <name type="scientific">Pyrenophora teres f. teres</name>
    <dbReference type="NCBI Taxonomy" id="97479"/>
    <lineage>
        <taxon>Eukaryota</taxon>
        <taxon>Fungi</taxon>
        <taxon>Dikarya</taxon>
        <taxon>Ascomycota</taxon>
        <taxon>Pezizomycotina</taxon>
        <taxon>Dothideomycetes</taxon>
        <taxon>Pleosporomycetidae</taxon>
        <taxon>Pleosporales</taxon>
        <taxon>Pleosporineae</taxon>
        <taxon>Pleosporaceae</taxon>
        <taxon>Pyrenophora</taxon>
    </lineage>
</organism>
<proteinExistence type="inferred from homology"/>
<comment type="similarity">
    <text evidence="1">Belongs to the LovG family.</text>
</comment>
<gene>
    <name evidence="4" type="ORF">PTTW11_02766</name>
</gene>
<dbReference type="PANTHER" id="PTHR48070">
    <property type="entry name" value="ESTERASE OVCA2"/>
    <property type="match status" value="1"/>
</dbReference>
<reference evidence="4" key="1">
    <citation type="submission" date="2021-02" db="EMBL/GenBank/DDBJ databases">
        <authorList>
            <person name="Syme A R."/>
            <person name="Syme A R."/>
            <person name="Moolhuijzen P."/>
        </authorList>
    </citation>
    <scope>NUCLEOTIDE SEQUENCE</scope>
    <source>
        <strain evidence="4">W1-1</strain>
    </source>
</reference>
<dbReference type="Gene3D" id="3.40.50.1820">
    <property type="entry name" value="alpha/beta hydrolase"/>
    <property type="match status" value="1"/>
</dbReference>
<sequence length="277" mass="31543">MMNYETPSPSADPTLHKPRILCLHGGGTNARIFRAQCRVLERSLSPYFRLCYAEAPFPSKPGPDVVSVYKSYGPFKAWLRWSPEDPHRDATSAIERIQCSLLDAMAEDDEKGATGEWVGLLGFSQGAKICASLLYMQQFSRDVFGIDTDWPQFRFAVLLAGRGPLVSLIPDMPVPHGLVPASAVTTTAVEEKLRFPMLDLIRIPTIHYHGLKDPNIQLHRRLLHEYFDKRYVRVQEWEGGHRIPIKTKDVNRLVEEIIDMAIQSRALSRFECDYFNI</sequence>
<name>A0A6S6VWC9_9PLEO</name>
<protein>
    <submittedName>
        <fullName evidence="4">Citrinin biosynthesis oxidoreductase CtnB</fullName>
    </submittedName>
</protein>
<keyword evidence="2" id="KW-0378">Hydrolase</keyword>
<dbReference type="SUPFAM" id="SSF53474">
    <property type="entry name" value="alpha/beta-Hydrolases"/>
    <property type="match status" value="1"/>
</dbReference>
<dbReference type="InterPro" id="IPR029058">
    <property type="entry name" value="AB_hydrolase_fold"/>
</dbReference>
<dbReference type="GO" id="GO:0005634">
    <property type="term" value="C:nucleus"/>
    <property type="evidence" value="ECO:0007669"/>
    <property type="project" value="TreeGrafter"/>
</dbReference>
<feature type="domain" description="Serine hydrolase" evidence="3">
    <location>
        <begin position="16"/>
        <end position="251"/>
    </location>
</feature>